<keyword evidence="3" id="KW-0418">Kinase</keyword>
<keyword evidence="1" id="KW-0808">Transferase</keyword>
<dbReference type="EMBL" id="JAFJYH010000054">
    <property type="protein sequence ID" value="KAG4422095.1"/>
    <property type="molecule type" value="Genomic_DNA"/>
</dbReference>
<dbReference type="InterPro" id="IPR011009">
    <property type="entry name" value="Kinase-like_dom_sf"/>
</dbReference>
<dbReference type="PANTHER" id="PTHR44329:SF288">
    <property type="entry name" value="MITOGEN-ACTIVATED PROTEIN KINASE KINASE KINASE 20"/>
    <property type="match status" value="1"/>
</dbReference>
<evidence type="ECO:0000256" key="2">
    <source>
        <dbReference type="ARBA" id="ARBA00022741"/>
    </source>
</evidence>
<dbReference type="GO" id="GO:0005524">
    <property type="term" value="F:ATP binding"/>
    <property type="evidence" value="ECO:0007669"/>
    <property type="project" value="UniProtKB-KW"/>
</dbReference>
<reference evidence="6" key="1">
    <citation type="submission" date="2021-02" db="EMBL/GenBank/DDBJ databases">
        <title>Genome sequence Cadophora malorum strain M34.</title>
        <authorList>
            <person name="Stefanovic E."/>
            <person name="Vu D."/>
            <person name="Scully C."/>
            <person name="Dijksterhuis J."/>
            <person name="Roader J."/>
            <person name="Houbraken J."/>
        </authorList>
    </citation>
    <scope>NUCLEOTIDE SEQUENCE</scope>
    <source>
        <strain evidence="6">M34</strain>
    </source>
</reference>
<evidence type="ECO:0000256" key="3">
    <source>
        <dbReference type="ARBA" id="ARBA00022777"/>
    </source>
</evidence>
<dbReference type="Gene3D" id="1.10.510.10">
    <property type="entry name" value="Transferase(Phosphotransferase) domain 1"/>
    <property type="match status" value="1"/>
</dbReference>
<name>A0A8H7WC44_9HELO</name>
<evidence type="ECO:0000313" key="7">
    <source>
        <dbReference type="Proteomes" id="UP000664132"/>
    </source>
</evidence>
<dbReference type="AlphaFoldDB" id="A0A8H7WC44"/>
<dbReference type="SUPFAM" id="SSF56112">
    <property type="entry name" value="Protein kinase-like (PK-like)"/>
    <property type="match status" value="1"/>
</dbReference>
<dbReference type="OrthoDB" id="1668230at2759"/>
<gene>
    <name evidence="6" type="ORF">IFR04_004722</name>
</gene>
<dbReference type="PANTHER" id="PTHR44329">
    <property type="entry name" value="SERINE/THREONINE-PROTEIN KINASE TNNI3K-RELATED"/>
    <property type="match status" value="1"/>
</dbReference>
<dbReference type="InterPro" id="IPR001245">
    <property type="entry name" value="Ser-Thr/Tyr_kinase_cat_dom"/>
</dbReference>
<protein>
    <recommendedName>
        <fullName evidence="5">Serine-threonine/tyrosine-protein kinase catalytic domain-containing protein</fullName>
    </recommendedName>
</protein>
<evidence type="ECO:0000256" key="4">
    <source>
        <dbReference type="ARBA" id="ARBA00022840"/>
    </source>
</evidence>
<dbReference type="GO" id="GO:0004674">
    <property type="term" value="F:protein serine/threonine kinase activity"/>
    <property type="evidence" value="ECO:0007669"/>
    <property type="project" value="TreeGrafter"/>
</dbReference>
<dbReference type="Proteomes" id="UP000664132">
    <property type="component" value="Unassembled WGS sequence"/>
</dbReference>
<dbReference type="InterPro" id="IPR051681">
    <property type="entry name" value="Ser/Thr_Kinases-Pseudokinases"/>
</dbReference>
<evidence type="ECO:0000256" key="1">
    <source>
        <dbReference type="ARBA" id="ARBA00022679"/>
    </source>
</evidence>
<comment type="caution">
    <text evidence="6">The sequence shown here is derived from an EMBL/GenBank/DDBJ whole genome shotgun (WGS) entry which is preliminary data.</text>
</comment>
<evidence type="ECO:0000313" key="6">
    <source>
        <dbReference type="EMBL" id="KAG4422095.1"/>
    </source>
</evidence>
<evidence type="ECO:0000259" key="5">
    <source>
        <dbReference type="Pfam" id="PF07714"/>
    </source>
</evidence>
<keyword evidence="7" id="KW-1185">Reference proteome</keyword>
<feature type="domain" description="Serine-threonine/tyrosine-protein kinase catalytic" evidence="5">
    <location>
        <begin position="100"/>
        <end position="272"/>
    </location>
</feature>
<dbReference type="Pfam" id="PF07714">
    <property type="entry name" value="PK_Tyr_Ser-Thr"/>
    <property type="match status" value="1"/>
</dbReference>
<keyword evidence="2" id="KW-0547">Nucleotide-binding</keyword>
<proteinExistence type="predicted"/>
<organism evidence="6 7">
    <name type="scientific">Cadophora malorum</name>
    <dbReference type="NCBI Taxonomy" id="108018"/>
    <lineage>
        <taxon>Eukaryota</taxon>
        <taxon>Fungi</taxon>
        <taxon>Dikarya</taxon>
        <taxon>Ascomycota</taxon>
        <taxon>Pezizomycotina</taxon>
        <taxon>Leotiomycetes</taxon>
        <taxon>Helotiales</taxon>
        <taxon>Ploettnerulaceae</taxon>
        <taxon>Cadophora</taxon>
    </lineage>
</organism>
<sequence>MAARPTLPPSGIEPSDQYSHELRACRTSDKKSIIIYPRLYRPKNDPQNEDPAESCMAWQNQEDGMDQLNWLKKIHEVIDKSEPTSHPRVQMLVERQPETDFPVVAFVEKGDLYSFMRANPKPTVPSGTGSTNPLALKLRWALNIASGLAFLNSKNIIFQGLSPNTVHLRADLSAALVKLDVAAYREQGGTDDIAIGYRSSDWDDCALAEEPETWITPRQDLYAFGSLLYYLLMEQDPDQWEDEEEMRDQLDEEDEMDEIIRKCWMREFETMSEVVEALKVVIVGQGLEINGDDVVVDDSVGQFEGAGVFAEMIKISDGVST</sequence>
<accession>A0A8H7WC44</accession>
<keyword evidence="4" id="KW-0067">ATP-binding</keyword>